<reference evidence="3" key="1">
    <citation type="submission" date="2021-05" db="EMBL/GenBank/DDBJ databases">
        <authorList>
            <person name="Alioto T."/>
            <person name="Alioto T."/>
            <person name="Gomez Garrido J."/>
        </authorList>
    </citation>
    <scope>NUCLEOTIDE SEQUENCE</scope>
</reference>
<evidence type="ECO:0000313" key="3">
    <source>
        <dbReference type="EMBL" id="CAG6643999.1"/>
    </source>
</evidence>
<evidence type="ECO:0000256" key="1">
    <source>
        <dbReference type="SAM" id="MobiDB-lite"/>
    </source>
</evidence>
<dbReference type="EMBL" id="HBUF01130230">
    <property type="protein sequence ID" value="CAG6643999.1"/>
    <property type="molecule type" value="Transcribed_RNA"/>
</dbReference>
<dbReference type="GO" id="GO:0005694">
    <property type="term" value="C:chromosome"/>
    <property type="evidence" value="ECO:0007669"/>
    <property type="project" value="UniProtKB-ARBA"/>
</dbReference>
<dbReference type="Gene3D" id="2.40.50.40">
    <property type="match status" value="1"/>
</dbReference>
<evidence type="ECO:0000259" key="2">
    <source>
        <dbReference type="PROSITE" id="PS50013"/>
    </source>
</evidence>
<feature type="region of interest" description="Disordered" evidence="1">
    <location>
        <begin position="674"/>
        <end position="705"/>
    </location>
</feature>
<feature type="compositionally biased region" description="Low complexity" evidence="1">
    <location>
        <begin position="948"/>
        <end position="961"/>
    </location>
</feature>
<dbReference type="EMBL" id="HBUF01130232">
    <property type="protein sequence ID" value="CAG6644003.1"/>
    <property type="molecule type" value="Transcribed_RNA"/>
</dbReference>
<dbReference type="InterPro" id="IPR000953">
    <property type="entry name" value="Chromo/chromo_shadow_dom"/>
</dbReference>
<dbReference type="InterPro" id="IPR016197">
    <property type="entry name" value="Chromo-like_dom_sf"/>
</dbReference>
<organism evidence="3">
    <name type="scientific">Cacopsylla melanoneura</name>
    <dbReference type="NCBI Taxonomy" id="428564"/>
    <lineage>
        <taxon>Eukaryota</taxon>
        <taxon>Metazoa</taxon>
        <taxon>Ecdysozoa</taxon>
        <taxon>Arthropoda</taxon>
        <taxon>Hexapoda</taxon>
        <taxon>Insecta</taxon>
        <taxon>Pterygota</taxon>
        <taxon>Neoptera</taxon>
        <taxon>Paraneoptera</taxon>
        <taxon>Hemiptera</taxon>
        <taxon>Sternorrhyncha</taxon>
        <taxon>Psylloidea</taxon>
        <taxon>Psyllidae</taxon>
        <taxon>Psyllinae</taxon>
        <taxon>Cacopsylla</taxon>
    </lineage>
</organism>
<dbReference type="EMBL" id="HBUF01130233">
    <property type="protein sequence ID" value="CAG6644006.1"/>
    <property type="molecule type" value="Transcribed_RNA"/>
</dbReference>
<dbReference type="EMBL" id="HBUF01377093">
    <property type="protein sequence ID" value="CAG6728767.1"/>
    <property type="molecule type" value="Transcribed_RNA"/>
</dbReference>
<sequence>MVDFCEDRRKTTQPQITQNHYNESADELNRMDIFVCGTCYFVAHFVEQFLEHKSEPCERTDIIQPNTSDQKPQVWSFLLWKNAKTKSNSANSSWQLYQEWCALPEAVKDTWIQAGQFLKGVAAVKNYSRKTFSDSFHEEDELSTIKATMPHHPVANSNKVLKKTRGGKFLDVIVEKILAKRIVNKKTEFWVKYKGRPLMEEKFWEPIEALNATCQDLITTFESKTYLAPDLSRKRTISQTNDLASAGLIGLGNRTSNKQRMDHVQQWVQDDTSGRIHGEDDDVAKKKMRTDENGDDYEEFFLRRSGGIILRSEMKSCTKPKDSIPKKKNLAAEIGLESEEEEEEGGKENIFGRKNVPAVLKPNDNKVLVVNSQGVVALDPVEIPNLSSGIYIMTNKNEESKPSEEVGTSTPSKPTNTKEKKPAGECGGFVILDDQERCVKYTNNEALGRVSRPLQESGASTPLANKLPALTSFKSGALTITPSVRNISKDPAANFARRQTIPHNQSHTQSPSLQKILGPKNTKSYTAEFSSSTPKVRQQQPQVIYTSQRQQPQITYLNSSGETTNKRVLGSVNRYKATPDKQAINHSEIHYTQSPVTNKTIIKQEPPNLLIPTSGYQIDNTGVTDTVMIKVEMSPGGTNQYVRGLSGLDSPQYAASVNAALQGQVSGLKVKRITSPRKRNSSVRDSAHISILNRKDTPGGGGGNALAVPARKLKMFRNEEEEVNEEQGVVQVPTQPQVTQEMVTIAGEDGTLYQVASSELNGSAVLLTTGEDGNQQCLYVMDENGQPTIIQGATIDGQEMLLDQAVYNEATGTIQMFQDQSGMETQVFQQDENGQLLPVDNPDEVLAQVQAAQEQEQLLQQQQEQAEAEQLAALQQEQQMVEGQEHQELTEEQAAEFLQQQQQEAAAALAEAQQQHDQQQQEEQEGGIVLSQQEQEGGVVLSQEEQEALQQQGLEGLAVEGGEQEGDSSEVVAQLVEASEPSADGGPRKVVLLLSDGNLIQTEMSEEQFAALENS</sequence>
<feature type="compositionally biased region" description="Polar residues" evidence="1">
    <location>
        <begin position="406"/>
        <end position="415"/>
    </location>
</feature>
<dbReference type="SUPFAM" id="SSF54160">
    <property type="entry name" value="Chromo domain-like"/>
    <property type="match status" value="1"/>
</dbReference>
<dbReference type="EMBL" id="HBUF01130229">
    <property type="protein sequence ID" value="CAG6643997.1"/>
    <property type="molecule type" value="Transcribed_RNA"/>
</dbReference>
<dbReference type="EMBL" id="HBUF01130231">
    <property type="protein sequence ID" value="CAG6644001.1"/>
    <property type="molecule type" value="Transcribed_RNA"/>
</dbReference>
<feature type="region of interest" description="Disordered" evidence="1">
    <location>
        <begin position="899"/>
        <end position="988"/>
    </location>
</feature>
<feature type="domain" description="Chromo" evidence="2">
    <location>
        <begin position="172"/>
        <end position="233"/>
    </location>
</feature>
<protein>
    <recommendedName>
        <fullName evidence="2">Chromo domain-containing protein</fullName>
    </recommendedName>
</protein>
<feature type="region of interest" description="Disordered" evidence="1">
    <location>
        <begin position="397"/>
        <end position="422"/>
    </location>
</feature>
<feature type="compositionally biased region" description="Low complexity" evidence="1">
    <location>
        <begin position="899"/>
        <end position="918"/>
    </location>
</feature>
<proteinExistence type="predicted"/>
<accession>A0A8D8W402</accession>
<dbReference type="PROSITE" id="PS50013">
    <property type="entry name" value="CHROMO_2"/>
    <property type="match status" value="1"/>
</dbReference>
<dbReference type="Pfam" id="PF00385">
    <property type="entry name" value="Chromo"/>
    <property type="match status" value="1"/>
</dbReference>
<dbReference type="CDD" id="cd00024">
    <property type="entry name" value="CD_CSD"/>
    <property type="match status" value="1"/>
</dbReference>
<dbReference type="AlphaFoldDB" id="A0A8D8W402"/>
<dbReference type="InterPro" id="IPR023780">
    <property type="entry name" value="Chromo_domain"/>
</dbReference>
<name>A0A8D8W402_9HEMI</name>